<protein>
    <submittedName>
        <fullName evidence="1">Uncharacterized protein</fullName>
    </submittedName>
</protein>
<name>A0A834HZ91_RHYFE</name>
<proteinExistence type="predicted"/>
<dbReference type="Proteomes" id="UP000625711">
    <property type="component" value="Unassembled WGS sequence"/>
</dbReference>
<dbReference type="EMBL" id="JAACXV010014191">
    <property type="protein sequence ID" value="KAF7269738.1"/>
    <property type="molecule type" value="Genomic_DNA"/>
</dbReference>
<reference evidence="1" key="1">
    <citation type="submission" date="2020-08" db="EMBL/GenBank/DDBJ databases">
        <title>Genome sequencing and assembly of the red palm weevil Rhynchophorus ferrugineus.</title>
        <authorList>
            <person name="Dias G.B."/>
            <person name="Bergman C.M."/>
            <person name="Manee M."/>
        </authorList>
    </citation>
    <scope>NUCLEOTIDE SEQUENCE</scope>
    <source>
        <strain evidence="1">AA-2017</strain>
        <tissue evidence="1">Whole larva</tissue>
    </source>
</reference>
<gene>
    <name evidence="1" type="ORF">GWI33_017256</name>
</gene>
<evidence type="ECO:0000313" key="1">
    <source>
        <dbReference type="EMBL" id="KAF7269738.1"/>
    </source>
</evidence>
<accession>A0A834HZ91</accession>
<sequence length="94" mass="10832">MAVFDRKSPDAILQRSPRRFYLSAVFLTPPFLLPRSLDDRSDGVYDIRDVGKKKQEETKKKIALKRTLLVPIWSYRCQSSLASINICSDNMILV</sequence>
<comment type="caution">
    <text evidence="1">The sequence shown here is derived from an EMBL/GenBank/DDBJ whole genome shotgun (WGS) entry which is preliminary data.</text>
</comment>
<organism evidence="1 2">
    <name type="scientific">Rhynchophorus ferrugineus</name>
    <name type="common">Red palm weevil</name>
    <name type="synonym">Curculio ferrugineus</name>
    <dbReference type="NCBI Taxonomy" id="354439"/>
    <lineage>
        <taxon>Eukaryota</taxon>
        <taxon>Metazoa</taxon>
        <taxon>Ecdysozoa</taxon>
        <taxon>Arthropoda</taxon>
        <taxon>Hexapoda</taxon>
        <taxon>Insecta</taxon>
        <taxon>Pterygota</taxon>
        <taxon>Neoptera</taxon>
        <taxon>Endopterygota</taxon>
        <taxon>Coleoptera</taxon>
        <taxon>Polyphaga</taxon>
        <taxon>Cucujiformia</taxon>
        <taxon>Curculionidae</taxon>
        <taxon>Dryophthorinae</taxon>
        <taxon>Rhynchophorus</taxon>
    </lineage>
</organism>
<evidence type="ECO:0000313" key="2">
    <source>
        <dbReference type="Proteomes" id="UP000625711"/>
    </source>
</evidence>
<dbReference type="AlphaFoldDB" id="A0A834HZ91"/>
<keyword evidence="2" id="KW-1185">Reference proteome</keyword>